<evidence type="ECO:0000313" key="2">
    <source>
        <dbReference type="Proteomes" id="UP000826661"/>
    </source>
</evidence>
<name>A0A8G0PI91_9HYPO</name>
<organism evidence="1 2">
    <name type="scientific">Trichoderma simmonsii</name>
    <dbReference type="NCBI Taxonomy" id="1491479"/>
    <lineage>
        <taxon>Eukaryota</taxon>
        <taxon>Fungi</taxon>
        <taxon>Dikarya</taxon>
        <taxon>Ascomycota</taxon>
        <taxon>Pezizomycotina</taxon>
        <taxon>Sordariomycetes</taxon>
        <taxon>Hypocreomycetidae</taxon>
        <taxon>Hypocreales</taxon>
        <taxon>Hypocreaceae</taxon>
        <taxon>Trichoderma</taxon>
    </lineage>
</organism>
<reference evidence="1 2" key="1">
    <citation type="journal article" date="2021" name="BMC Genomics">
        <title>Telomere-to-telomere genome assembly of asparaginase-producing Trichoderma simmonsii.</title>
        <authorList>
            <person name="Chung D."/>
            <person name="Kwon Y.M."/>
            <person name="Yang Y."/>
        </authorList>
    </citation>
    <scope>NUCLEOTIDE SEQUENCE [LARGE SCALE GENOMIC DNA]</scope>
    <source>
        <strain evidence="1 2">GH-Sj1</strain>
    </source>
</reference>
<dbReference type="EMBL" id="CP075868">
    <property type="protein sequence ID" value="QYT02347.1"/>
    <property type="molecule type" value="Genomic_DNA"/>
</dbReference>
<gene>
    <name evidence="1" type="ORF">H0G86_009353</name>
</gene>
<dbReference type="AlphaFoldDB" id="A0A8G0PI91"/>
<sequence length="53" mass="6040">MKSGTCPGRNLSLRVFGSDSEKEMIEVCRPLVKVFQLQDKELLSKNCWKPAEI</sequence>
<dbReference type="Proteomes" id="UP000826661">
    <property type="component" value="Chromosome V"/>
</dbReference>
<protein>
    <submittedName>
        <fullName evidence="1">DUF1989 domain-containing protein</fullName>
    </submittedName>
</protein>
<proteinExistence type="predicted"/>
<accession>A0A8G0PI91</accession>
<keyword evidence="2" id="KW-1185">Reference proteome</keyword>
<evidence type="ECO:0000313" key="1">
    <source>
        <dbReference type="EMBL" id="QYT02347.1"/>
    </source>
</evidence>